<name>A0A814M596_9BILA</name>
<evidence type="ECO:0000313" key="3">
    <source>
        <dbReference type="EMBL" id="CAF1322553.1"/>
    </source>
</evidence>
<gene>
    <name evidence="2" type="ORF">BJG266_LOCUS19762</name>
    <name evidence="3" type="ORF">QVE165_LOCUS32426</name>
</gene>
<reference evidence="2" key="1">
    <citation type="submission" date="2021-02" db="EMBL/GenBank/DDBJ databases">
        <authorList>
            <person name="Nowell W R."/>
        </authorList>
    </citation>
    <scope>NUCLEOTIDE SEQUENCE</scope>
</reference>
<dbReference type="Proteomes" id="UP000663832">
    <property type="component" value="Unassembled WGS sequence"/>
</dbReference>
<protein>
    <submittedName>
        <fullName evidence="2">Uncharacterized protein</fullName>
    </submittedName>
</protein>
<dbReference type="AlphaFoldDB" id="A0A814M596"/>
<proteinExistence type="predicted"/>
<evidence type="ECO:0000313" key="5">
    <source>
        <dbReference type="Proteomes" id="UP000663877"/>
    </source>
</evidence>
<keyword evidence="1" id="KW-0472">Membrane</keyword>
<feature type="transmembrane region" description="Helical" evidence="1">
    <location>
        <begin position="20"/>
        <end position="44"/>
    </location>
</feature>
<dbReference type="OrthoDB" id="10465199at2759"/>
<evidence type="ECO:0000313" key="2">
    <source>
        <dbReference type="EMBL" id="CAF1071999.1"/>
    </source>
</evidence>
<feature type="transmembrane region" description="Helical" evidence="1">
    <location>
        <begin position="64"/>
        <end position="92"/>
    </location>
</feature>
<keyword evidence="1" id="KW-0812">Transmembrane</keyword>
<organism evidence="2 5">
    <name type="scientific">Adineta steineri</name>
    <dbReference type="NCBI Taxonomy" id="433720"/>
    <lineage>
        <taxon>Eukaryota</taxon>
        <taxon>Metazoa</taxon>
        <taxon>Spiralia</taxon>
        <taxon>Gnathifera</taxon>
        <taxon>Rotifera</taxon>
        <taxon>Eurotatoria</taxon>
        <taxon>Bdelloidea</taxon>
        <taxon>Adinetida</taxon>
        <taxon>Adinetidae</taxon>
        <taxon>Adineta</taxon>
    </lineage>
</organism>
<evidence type="ECO:0000256" key="1">
    <source>
        <dbReference type="SAM" id="Phobius"/>
    </source>
</evidence>
<evidence type="ECO:0000313" key="4">
    <source>
        <dbReference type="Proteomes" id="UP000663832"/>
    </source>
</evidence>
<accession>A0A814M596</accession>
<dbReference type="EMBL" id="CAJNOI010000108">
    <property type="protein sequence ID" value="CAF1071999.1"/>
    <property type="molecule type" value="Genomic_DNA"/>
</dbReference>
<comment type="caution">
    <text evidence="2">The sequence shown here is derived from an EMBL/GenBank/DDBJ whole genome shotgun (WGS) entry which is preliminary data.</text>
</comment>
<sequence length="128" mass="13856">MNYRAGITKKLEKPKIPTTLQIFSILYDTVELFLELILSFPIYILTKLGITNIIPTLLAANVVLGPVFVAATVTTVACSTGIGLGVGLGVGLTCSHNNTLMNNTNTTDIMNITNNTNMTYLMYRVATL</sequence>
<keyword evidence="4" id="KW-1185">Reference proteome</keyword>
<dbReference type="Proteomes" id="UP000663877">
    <property type="component" value="Unassembled WGS sequence"/>
</dbReference>
<dbReference type="EMBL" id="CAJNOM010000287">
    <property type="protein sequence ID" value="CAF1322553.1"/>
    <property type="molecule type" value="Genomic_DNA"/>
</dbReference>
<keyword evidence="1" id="KW-1133">Transmembrane helix</keyword>